<proteinExistence type="predicted"/>
<evidence type="ECO:0000313" key="1">
    <source>
        <dbReference type="EMBL" id="JAD14916.1"/>
    </source>
</evidence>
<organism evidence="1">
    <name type="scientific">Arundo donax</name>
    <name type="common">Giant reed</name>
    <name type="synonym">Donax arundinaceus</name>
    <dbReference type="NCBI Taxonomy" id="35708"/>
    <lineage>
        <taxon>Eukaryota</taxon>
        <taxon>Viridiplantae</taxon>
        <taxon>Streptophyta</taxon>
        <taxon>Embryophyta</taxon>
        <taxon>Tracheophyta</taxon>
        <taxon>Spermatophyta</taxon>
        <taxon>Magnoliopsida</taxon>
        <taxon>Liliopsida</taxon>
        <taxon>Poales</taxon>
        <taxon>Poaceae</taxon>
        <taxon>PACMAD clade</taxon>
        <taxon>Arundinoideae</taxon>
        <taxon>Arundineae</taxon>
        <taxon>Arundo</taxon>
    </lineage>
</organism>
<name>A0A0A8XNI5_ARUDO</name>
<dbReference type="EMBL" id="GBRH01282979">
    <property type="protein sequence ID" value="JAD14916.1"/>
    <property type="molecule type" value="Transcribed_RNA"/>
</dbReference>
<reference evidence="1" key="2">
    <citation type="journal article" date="2015" name="Data Brief">
        <title>Shoot transcriptome of the giant reed, Arundo donax.</title>
        <authorList>
            <person name="Barrero R.A."/>
            <person name="Guerrero F.D."/>
            <person name="Moolhuijzen P."/>
            <person name="Goolsby J.A."/>
            <person name="Tidwell J."/>
            <person name="Bellgard S.E."/>
            <person name="Bellgard M.I."/>
        </authorList>
    </citation>
    <scope>NUCLEOTIDE SEQUENCE</scope>
    <source>
        <tissue evidence="1">Shoot tissue taken approximately 20 cm above the soil surface</tissue>
    </source>
</reference>
<dbReference type="AlphaFoldDB" id="A0A0A8XNI5"/>
<protein>
    <submittedName>
        <fullName evidence="1">Uncharacterized protein</fullName>
    </submittedName>
</protein>
<accession>A0A0A8XNI5</accession>
<reference evidence="1" key="1">
    <citation type="submission" date="2014-09" db="EMBL/GenBank/DDBJ databases">
        <authorList>
            <person name="Magalhaes I.L.F."/>
            <person name="Oliveira U."/>
            <person name="Santos F.R."/>
            <person name="Vidigal T.H.D.A."/>
            <person name="Brescovit A.D."/>
            <person name="Santos A.J."/>
        </authorList>
    </citation>
    <scope>NUCLEOTIDE SEQUENCE</scope>
    <source>
        <tissue evidence="1">Shoot tissue taken approximately 20 cm above the soil surface</tissue>
    </source>
</reference>
<sequence length="46" mass="5220">MVVMQVVSEICQATMHLHLEDLILLGATTWENWVLAGIFLRSVLTH</sequence>